<dbReference type="EMBL" id="JAQQBS010000996">
    <property type="protein sequence ID" value="KAK0169201.1"/>
    <property type="molecule type" value="Genomic_DNA"/>
</dbReference>
<gene>
    <name evidence="2" type="ORF">PV328_012347</name>
</gene>
<protein>
    <submittedName>
        <fullName evidence="2">Uncharacterized protein</fullName>
    </submittedName>
</protein>
<feature type="compositionally biased region" description="Low complexity" evidence="1">
    <location>
        <begin position="136"/>
        <end position="147"/>
    </location>
</feature>
<dbReference type="AlphaFoldDB" id="A0AA39FGY2"/>
<feature type="region of interest" description="Disordered" evidence="1">
    <location>
        <begin position="105"/>
        <end position="184"/>
    </location>
</feature>
<sequence>MTRKRLSAKTPRKSVSLQYDEREPEGGGINIGDRSGDVWTWTLDRKQLSRLLIGLDANPGGTLPELRDRLSRAMQRMHNPNITWTQADHRRHSVPIDVDAIVIDNSSSQVEENKIEQVREDERGSQPTHSASAPRGATAQGAGDQGTPRATQRVGWGNAAVYEQHTSTPSASRLPAPTHLEADL</sequence>
<dbReference type="Proteomes" id="UP001168990">
    <property type="component" value="Unassembled WGS sequence"/>
</dbReference>
<feature type="compositionally biased region" description="Basic residues" evidence="1">
    <location>
        <begin position="1"/>
        <end position="12"/>
    </location>
</feature>
<accession>A0AA39FGY2</accession>
<name>A0AA39FGY2_9HYME</name>
<comment type="caution">
    <text evidence="2">The sequence shown here is derived from an EMBL/GenBank/DDBJ whole genome shotgun (WGS) entry which is preliminary data.</text>
</comment>
<reference evidence="2" key="2">
    <citation type="submission" date="2023-03" db="EMBL/GenBank/DDBJ databases">
        <authorList>
            <person name="Inwood S.N."/>
            <person name="Skelly J.G."/>
            <person name="Guhlin J."/>
            <person name="Harrop T.W.R."/>
            <person name="Goldson S.G."/>
            <person name="Dearden P.K."/>
        </authorList>
    </citation>
    <scope>NUCLEOTIDE SEQUENCE</scope>
    <source>
        <strain evidence="2">Irish</strain>
        <tissue evidence="2">Whole body</tissue>
    </source>
</reference>
<feature type="non-terminal residue" evidence="2">
    <location>
        <position position="184"/>
    </location>
</feature>
<feature type="region of interest" description="Disordered" evidence="1">
    <location>
        <begin position="1"/>
        <end position="28"/>
    </location>
</feature>
<reference evidence="2" key="1">
    <citation type="journal article" date="2023" name="bioRxiv">
        <title>Scaffold-level genome assemblies of two parasitoid biocontrol wasps reveal the parthenogenesis mechanism and an associated novel virus.</title>
        <authorList>
            <person name="Inwood S."/>
            <person name="Skelly J."/>
            <person name="Guhlin J."/>
            <person name="Harrop T."/>
            <person name="Goldson S."/>
            <person name="Dearden P."/>
        </authorList>
    </citation>
    <scope>NUCLEOTIDE SEQUENCE</scope>
    <source>
        <strain evidence="2">Irish</strain>
        <tissue evidence="2">Whole body</tissue>
    </source>
</reference>
<keyword evidence="3" id="KW-1185">Reference proteome</keyword>
<proteinExistence type="predicted"/>
<organism evidence="2 3">
    <name type="scientific">Microctonus aethiopoides</name>
    <dbReference type="NCBI Taxonomy" id="144406"/>
    <lineage>
        <taxon>Eukaryota</taxon>
        <taxon>Metazoa</taxon>
        <taxon>Ecdysozoa</taxon>
        <taxon>Arthropoda</taxon>
        <taxon>Hexapoda</taxon>
        <taxon>Insecta</taxon>
        <taxon>Pterygota</taxon>
        <taxon>Neoptera</taxon>
        <taxon>Endopterygota</taxon>
        <taxon>Hymenoptera</taxon>
        <taxon>Apocrita</taxon>
        <taxon>Ichneumonoidea</taxon>
        <taxon>Braconidae</taxon>
        <taxon>Euphorinae</taxon>
        <taxon>Microctonus</taxon>
    </lineage>
</organism>
<feature type="compositionally biased region" description="Basic and acidic residues" evidence="1">
    <location>
        <begin position="111"/>
        <end position="124"/>
    </location>
</feature>
<evidence type="ECO:0000313" key="2">
    <source>
        <dbReference type="EMBL" id="KAK0169201.1"/>
    </source>
</evidence>
<evidence type="ECO:0000313" key="3">
    <source>
        <dbReference type="Proteomes" id="UP001168990"/>
    </source>
</evidence>
<evidence type="ECO:0000256" key="1">
    <source>
        <dbReference type="SAM" id="MobiDB-lite"/>
    </source>
</evidence>